<protein>
    <submittedName>
        <fullName evidence="3">Uncharacterized protein</fullName>
    </submittedName>
</protein>
<proteinExistence type="predicted"/>
<evidence type="ECO:0000256" key="1">
    <source>
        <dbReference type="SAM" id="MobiDB-lite"/>
    </source>
</evidence>
<feature type="transmembrane region" description="Helical" evidence="2">
    <location>
        <begin position="23"/>
        <end position="41"/>
    </location>
</feature>
<name>A0ABP8W5E7_9MICO</name>
<dbReference type="Proteomes" id="UP001501295">
    <property type="component" value="Unassembled WGS sequence"/>
</dbReference>
<evidence type="ECO:0000313" key="4">
    <source>
        <dbReference type="Proteomes" id="UP001501295"/>
    </source>
</evidence>
<organism evidence="3 4">
    <name type="scientific">Frondihabitans cladoniiphilus</name>
    <dbReference type="NCBI Taxonomy" id="715785"/>
    <lineage>
        <taxon>Bacteria</taxon>
        <taxon>Bacillati</taxon>
        <taxon>Actinomycetota</taxon>
        <taxon>Actinomycetes</taxon>
        <taxon>Micrococcales</taxon>
        <taxon>Microbacteriaceae</taxon>
        <taxon>Frondihabitans</taxon>
    </lineage>
</organism>
<comment type="caution">
    <text evidence="3">The sequence shown here is derived from an EMBL/GenBank/DDBJ whole genome shotgun (WGS) entry which is preliminary data.</text>
</comment>
<dbReference type="EMBL" id="BAABLM010000005">
    <property type="protein sequence ID" value="GAA4679561.1"/>
    <property type="molecule type" value="Genomic_DNA"/>
</dbReference>
<keyword evidence="2" id="KW-0472">Membrane</keyword>
<dbReference type="RefSeq" id="WP_345376312.1">
    <property type="nucleotide sequence ID" value="NZ_BAABLM010000005.1"/>
</dbReference>
<reference evidence="4" key="1">
    <citation type="journal article" date="2019" name="Int. J. Syst. Evol. Microbiol.">
        <title>The Global Catalogue of Microorganisms (GCM) 10K type strain sequencing project: providing services to taxonomists for standard genome sequencing and annotation.</title>
        <authorList>
            <consortium name="The Broad Institute Genomics Platform"/>
            <consortium name="The Broad Institute Genome Sequencing Center for Infectious Disease"/>
            <person name="Wu L."/>
            <person name="Ma J."/>
        </authorList>
    </citation>
    <scope>NUCLEOTIDE SEQUENCE [LARGE SCALE GENOMIC DNA]</scope>
    <source>
        <strain evidence="4">JCM 18956</strain>
    </source>
</reference>
<evidence type="ECO:0000256" key="2">
    <source>
        <dbReference type="SAM" id="Phobius"/>
    </source>
</evidence>
<accession>A0ABP8W5E7</accession>
<keyword evidence="2" id="KW-0812">Transmembrane</keyword>
<sequence>MSIPRSPYGPAPRRLFRKPLRRLSILLLVLSAIVGGVVWFFGLDIPGSVLVAVAVASVGLTWLAVQEGEPILWPAADTSRSPGSRRDVQQLGWSMKTRGGVHEKTVARAREAARHRLLFLYGLDLFDPADRPAIEQVLAPAVVKMLLSNRGTNTDLTTFTRILGALENLGTAPTTRDPKQQPQQQPPQAQPQRPQAQAQKPRRQQTTPPTERHP</sequence>
<feature type="region of interest" description="Disordered" evidence="1">
    <location>
        <begin position="170"/>
        <end position="214"/>
    </location>
</feature>
<keyword evidence="2" id="KW-1133">Transmembrane helix</keyword>
<evidence type="ECO:0000313" key="3">
    <source>
        <dbReference type="EMBL" id="GAA4679561.1"/>
    </source>
</evidence>
<keyword evidence="4" id="KW-1185">Reference proteome</keyword>
<feature type="compositionally biased region" description="Low complexity" evidence="1">
    <location>
        <begin position="190"/>
        <end position="214"/>
    </location>
</feature>
<gene>
    <name evidence="3" type="ORF">GCM10025780_25820</name>
</gene>